<evidence type="ECO:0000256" key="3">
    <source>
        <dbReference type="SAM" id="MobiDB-lite"/>
    </source>
</evidence>
<feature type="compositionally biased region" description="Acidic residues" evidence="3">
    <location>
        <begin position="395"/>
        <end position="404"/>
    </location>
</feature>
<dbReference type="RefSeq" id="WP_183377192.1">
    <property type="nucleotide sequence ID" value="NZ_CBCSFZ010000004.1"/>
</dbReference>
<evidence type="ECO:0000313" key="6">
    <source>
        <dbReference type="Proteomes" id="UP000568050"/>
    </source>
</evidence>
<dbReference type="Gene3D" id="3.30.360.10">
    <property type="entry name" value="Dihydrodipicolinate Reductase, domain 2"/>
    <property type="match status" value="1"/>
</dbReference>
<dbReference type="SUPFAM" id="SSF51735">
    <property type="entry name" value="NAD(P)-binding Rossmann-fold domains"/>
    <property type="match status" value="1"/>
</dbReference>
<feature type="compositionally biased region" description="Low complexity" evidence="3">
    <location>
        <begin position="425"/>
        <end position="444"/>
    </location>
</feature>
<dbReference type="AlphaFoldDB" id="A0A839QW56"/>
<dbReference type="InterPro" id="IPR000683">
    <property type="entry name" value="Gfo/Idh/MocA-like_OxRdtase_N"/>
</dbReference>
<evidence type="ECO:0000256" key="2">
    <source>
        <dbReference type="ARBA" id="ARBA00023002"/>
    </source>
</evidence>
<proteinExistence type="inferred from homology"/>
<dbReference type="InterPro" id="IPR036291">
    <property type="entry name" value="NAD(P)-bd_dom_sf"/>
</dbReference>
<feature type="compositionally biased region" description="Basic and acidic residues" evidence="3">
    <location>
        <begin position="370"/>
        <end position="380"/>
    </location>
</feature>
<dbReference type="Proteomes" id="UP000568050">
    <property type="component" value="Unassembled WGS sequence"/>
</dbReference>
<accession>A0A839QW56</accession>
<dbReference type="EMBL" id="JACHWP010000015">
    <property type="protein sequence ID" value="MBB3023868.1"/>
    <property type="molecule type" value="Genomic_DNA"/>
</dbReference>
<keyword evidence="6" id="KW-1185">Reference proteome</keyword>
<comment type="similarity">
    <text evidence="1">Belongs to the Gfo/Idh/MocA family.</text>
</comment>
<comment type="caution">
    <text evidence="5">The sequence shown here is derived from an EMBL/GenBank/DDBJ whole genome shotgun (WGS) entry which is preliminary data.</text>
</comment>
<dbReference type="PANTHER" id="PTHR43708">
    <property type="entry name" value="CONSERVED EXPRESSED OXIDOREDUCTASE (EUROFUNG)"/>
    <property type="match status" value="1"/>
</dbReference>
<sequence length="444" mass="48113">MADIIRVAVVGLGSMAQSVHLPMILRRHDRFETVAIVDISERRRQDVGEKWRLGEDARFASVQDLMAAVRARDLAVDAVVYAADGVKADDVLAIIKRGIHVLLEPPVGYGAEEINRIAEFERMTGRSLVTVANAQAHDQALVEMEDDNTARDLRIIEFETLMPAMNALYGNHHVTSAAYDLPFEERTHRREAMDAALEAAAGPGANQRDRDLLLKGILSGLAVQLGVLRSVYGAMTELHAVRQWPETVTPGSFEVLGALEDGARVRMVWHYLPFAPQLRDSIRFVGVRRQGRVDLPNPADLDVCGRYSVTQKTSGKVVITEIDSEHSPAYAMYEAFAATITEGAAPRCTVEDALLDAEVARTLLAQIAEADGRDIDHDPDADSADDPADGRADDQIGDGADDAAEPMPAVEDVPEPIDAPENADDSAPADAAPEASESPRGTES</sequence>
<evidence type="ECO:0000313" key="5">
    <source>
        <dbReference type="EMBL" id="MBB3023868.1"/>
    </source>
</evidence>
<evidence type="ECO:0000256" key="1">
    <source>
        <dbReference type="ARBA" id="ARBA00010928"/>
    </source>
</evidence>
<keyword evidence="2" id="KW-0560">Oxidoreductase</keyword>
<dbReference type="InterPro" id="IPR051317">
    <property type="entry name" value="Gfo/Idh/MocA_oxidoreduct"/>
</dbReference>
<reference evidence="5 6" key="1">
    <citation type="submission" date="2020-08" db="EMBL/GenBank/DDBJ databases">
        <title>Sequencing the genomes of 1000 actinobacteria strains.</title>
        <authorList>
            <person name="Klenk H.-P."/>
        </authorList>
    </citation>
    <scope>NUCLEOTIDE SEQUENCE [LARGE SCALE GENOMIC DNA]</scope>
    <source>
        <strain evidence="5 6">DSM 23040</strain>
    </source>
</reference>
<feature type="domain" description="Gfo/Idh/MocA-like oxidoreductase N-terminal" evidence="4">
    <location>
        <begin position="5"/>
        <end position="127"/>
    </location>
</feature>
<dbReference type="GO" id="GO:0000166">
    <property type="term" value="F:nucleotide binding"/>
    <property type="evidence" value="ECO:0007669"/>
    <property type="project" value="InterPro"/>
</dbReference>
<dbReference type="PANTHER" id="PTHR43708:SF5">
    <property type="entry name" value="CONSERVED EXPRESSED OXIDOREDUCTASE (EUROFUNG)-RELATED"/>
    <property type="match status" value="1"/>
</dbReference>
<dbReference type="GO" id="GO:0016491">
    <property type="term" value="F:oxidoreductase activity"/>
    <property type="evidence" value="ECO:0007669"/>
    <property type="project" value="UniProtKB-KW"/>
</dbReference>
<organism evidence="5 6">
    <name type="scientific">Helcobacillus massiliensis</name>
    <dbReference type="NCBI Taxonomy" id="521392"/>
    <lineage>
        <taxon>Bacteria</taxon>
        <taxon>Bacillati</taxon>
        <taxon>Actinomycetota</taxon>
        <taxon>Actinomycetes</taxon>
        <taxon>Micrococcales</taxon>
        <taxon>Dermabacteraceae</taxon>
        <taxon>Helcobacillus</taxon>
    </lineage>
</organism>
<dbReference type="Gene3D" id="3.40.50.720">
    <property type="entry name" value="NAD(P)-binding Rossmann-like Domain"/>
    <property type="match status" value="1"/>
</dbReference>
<dbReference type="Pfam" id="PF01408">
    <property type="entry name" value="GFO_IDH_MocA"/>
    <property type="match status" value="1"/>
</dbReference>
<gene>
    <name evidence="5" type="ORF">FHX50_002171</name>
</gene>
<name>A0A839QW56_9MICO</name>
<evidence type="ECO:0000259" key="4">
    <source>
        <dbReference type="Pfam" id="PF01408"/>
    </source>
</evidence>
<protein>
    <submittedName>
        <fullName evidence="5">Putative dehydrogenase</fullName>
    </submittedName>
</protein>
<feature type="region of interest" description="Disordered" evidence="3">
    <location>
        <begin position="370"/>
        <end position="444"/>
    </location>
</feature>